<evidence type="ECO:0000256" key="1">
    <source>
        <dbReference type="SAM" id="MobiDB-lite"/>
    </source>
</evidence>
<proteinExistence type="predicted"/>
<evidence type="ECO:0000313" key="3">
    <source>
        <dbReference type="Proteomes" id="UP000283269"/>
    </source>
</evidence>
<evidence type="ECO:0000313" key="2">
    <source>
        <dbReference type="EMBL" id="PPQ84294.1"/>
    </source>
</evidence>
<feature type="compositionally biased region" description="Low complexity" evidence="1">
    <location>
        <begin position="16"/>
        <end position="35"/>
    </location>
</feature>
<feature type="region of interest" description="Disordered" evidence="1">
    <location>
        <begin position="1"/>
        <end position="88"/>
    </location>
</feature>
<protein>
    <submittedName>
        <fullName evidence="2">Uncharacterized protein</fullName>
    </submittedName>
</protein>
<keyword evidence="3" id="KW-1185">Reference proteome</keyword>
<accession>A0A409X0J7</accession>
<sequence>MAWKSQPRVKGRFTTRPRSDTVVPTPTTTTPNTSENETDTRTSSPASFTISDLSSQDLNQDPKQHRTVATVRTPRIATTSTKHTSSTKRTNISAANAINIPLITPHAKPLGARVLRNAG</sequence>
<dbReference type="EMBL" id="NHYD01002901">
    <property type="protein sequence ID" value="PPQ84294.1"/>
    <property type="molecule type" value="Genomic_DNA"/>
</dbReference>
<feature type="compositionally biased region" description="Polar residues" evidence="1">
    <location>
        <begin position="41"/>
        <end position="61"/>
    </location>
</feature>
<dbReference type="InParanoid" id="A0A409X0J7"/>
<reference evidence="2 3" key="1">
    <citation type="journal article" date="2018" name="Evol. Lett.">
        <title>Horizontal gene cluster transfer increased hallucinogenic mushroom diversity.</title>
        <authorList>
            <person name="Reynolds H.T."/>
            <person name="Vijayakumar V."/>
            <person name="Gluck-Thaler E."/>
            <person name="Korotkin H.B."/>
            <person name="Matheny P.B."/>
            <person name="Slot J.C."/>
        </authorList>
    </citation>
    <scope>NUCLEOTIDE SEQUENCE [LARGE SCALE GENOMIC DNA]</scope>
    <source>
        <strain evidence="2 3">2631</strain>
    </source>
</reference>
<comment type="caution">
    <text evidence="2">The sequence shown here is derived from an EMBL/GenBank/DDBJ whole genome shotgun (WGS) entry which is preliminary data.</text>
</comment>
<dbReference type="AlphaFoldDB" id="A0A409X0J7"/>
<gene>
    <name evidence="2" type="ORF">CVT25_013232</name>
</gene>
<feature type="compositionally biased region" description="Low complexity" evidence="1">
    <location>
        <begin position="78"/>
        <end position="88"/>
    </location>
</feature>
<dbReference type="Proteomes" id="UP000283269">
    <property type="component" value="Unassembled WGS sequence"/>
</dbReference>
<name>A0A409X0J7_PSICY</name>
<organism evidence="2 3">
    <name type="scientific">Psilocybe cyanescens</name>
    <dbReference type="NCBI Taxonomy" id="93625"/>
    <lineage>
        <taxon>Eukaryota</taxon>
        <taxon>Fungi</taxon>
        <taxon>Dikarya</taxon>
        <taxon>Basidiomycota</taxon>
        <taxon>Agaricomycotina</taxon>
        <taxon>Agaricomycetes</taxon>
        <taxon>Agaricomycetidae</taxon>
        <taxon>Agaricales</taxon>
        <taxon>Agaricineae</taxon>
        <taxon>Strophariaceae</taxon>
        <taxon>Psilocybe</taxon>
    </lineage>
</organism>